<dbReference type="GO" id="GO:0004519">
    <property type="term" value="F:endonuclease activity"/>
    <property type="evidence" value="ECO:0007669"/>
    <property type="project" value="UniProtKB-KW"/>
</dbReference>
<dbReference type="PANTHER" id="PTHR42648:SF11">
    <property type="entry name" value="TRANSPOSON TY4-P GAG-POL POLYPROTEIN"/>
    <property type="match status" value="1"/>
</dbReference>
<evidence type="ECO:0000256" key="9">
    <source>
        <dbReference type="ARBA" id="ARBA00023172"/>
    </source>
</evidence>
<keyword evidence="8" id="KW-0548">Nucleotidyltransferase</keyword>
<keyword evidence="5" id="KW-0460">Magnesium</keyword>
<gene>
    <name evidence="11" type="ORF">TanjilG_21072</name>
</gene>
<evidence type="ECO:0000256" key="2">
    <source>
        <dbReference type="ARBA" id="ARBA00022723"/>
    </source>
</evidence>
<dbReference type="GO" id="GO:0003887">
    <property type="term" value="F:DNA-directed DNA polymerase activity"/>
    <property type="evidence" value="ECO:0007669"/>
    <property type="project" value="UniProtKB-KW"/>
</dbReference>
<dbReference type="EMBL" id="CM007367">
    <property type="protein sequence ID" value="OIW08092.1"/>
    <property type="molecule type" value="Genomic_DNA"/>
</dbReference>
<feature type="domain" description="GAG-pre-integrase" evidence="10">
    <location>
        <begin position="29"/>
        <end position="87"/>
    </location>
</feature>
<dbReference type="AlphaFoldDB" id="A0A1J7H683"/>
<dbReference type="GO" id="GO:0046872">
    <property type="term" value="F:metal ion binding"/>
    <property type="evidence" value="ECO:0007669"/>
    <property type="project" value="UniProtKB-KW"/>
</dbReference>
<dbReference type="InterPro" id="IPR039537">
    <property type="entry name" value="Retrotran_Ty1/copia-like"/>
</dbReference>
<evidence type="ECO:0000256" key="4">
    <source>
        <dbReference type="ARBA" id="ARBA00022801"/>
    </source>
</evidence>
<dbReference type="GO" id="GO:0015074">
    <property type="term" value="P:DNA integration"/>
    <property type="evidence" value="ECO:0007669"/>
    <property type="project" value="UniProtKB-KW"/>
</dbReference>
<evidence type="ECO:0000256" key="7">
    <source>
        <dbReference type="ARBA" id="ARBA00022918"/>
    </source>
</evidence>
<keyword evidence="1" id="KW-0540">Nuclease</keyword>
<dbReference type="Gramene" id="OIW08092">
    <property type="protein sequence ID" value="OIW08092"/>
    <property type="gene ID" value="TanjilG_21072"/>
</dbReference>
<proteinExistence type="predicted"/>
<protein>
    <recommendedName>
        <fullName evidence="10">GAG-pre-integrase domain-containing protein</fullName>
    </recommendedName>
</protein>
<dbReference type="STRING" id="3871.A0A1J7H683"/>
<dbReference type="Pfam" id="PF13976">
    <property type="entry name" value="gag_pre-integrs"/>
    <property type="match status" value="1"/>
</dbReference>
<evidence type="ECO:0000256" key="8">
    <source>
        <dbReference type="ARBA" id="ARBA00022932"/>
    </source>
</evidence>
<dbReference type="SUPFAM" id="SSF53098">
    <property type="entry name" value="Ribonuclease H-like"/>
    <property type="match status" value="1"/>
</dbReference>
<evidence type="ECO:0000259" key="10">
    <source>
        <dbReference type="Pfam" id="PF13976"/>
    </source>
</evidence>
<evidence type="ECO:0000256" key="5">
    <source>
        <dbReference type="ARBA" id="ARBA00022842"/>
    </source>
</evidence>
<keyword evidence="7" id="KW-0695">RNA-directed DNA polymerase</keyword>
<sequence length="162" mass="19029">MTIYDDQKRKILNALLTNNRTFQVKLEARNSQCLNAITKKDETWLWHLRYSHLNFRDLGLLRSKGMVSGLPEIKPKQPVCESCITGKLSRTPFCNHTQARALDMLHVIYSDVCGPMKVSTLRGNKYFLSFIDEFSRKMWIYMIRAKSKVFSNMIRYKAMVER</sequence>
<dbReference type="InterPro" id="IPR025724">
    <property type="entry name" value="GAG-pre-integrase_dom"/>
</dbReference>
<reference evidence="11 12" key="1">
    <citation type="journal article" date="2017" name="Plant Biotechnol. J.">
        <title>A comprehensive draft genome sequence for lupin (Lupinus angustifolius), an emerging health food: insights into plant-microbe interactions and legume evolution.</title>
        <authorList>
            <person name="Hane J.K."/>
            <person name="Ming Y."/>
            <person name="Kamphuis L.G."/>
            <person name="Nelson M.N."/>
            <person name="Garg G."/>
            <person name="Atkins C.A."/>
            <person name="Bayer P.E."/>
            <person name="Bravo A."/>
            <person name="Bringans S."/>
            <person name="Cannon S."/>
            <person name="Edwards D."/>
            <person name="Foley R."/>
            <person name="Gao L.L."/>
            <person name="Harrison M.J."/>
            <person name="Huang W."/>
            <person name="Hurgobin B."/>
            <person name="Li S."/>
            <person name="Liu C.W."/>
            <person name="McGrath A."/>
            <person name="Morahan G."/>
            <person name="Murray J."/>
            <person name="Weller J."/>
            <person name="Jian J."/>
            <person name="Singh K.B."/>
        </authorList>
    </citation>
    <scope>NUCLEOTIDE SEQUENCE [LARGE SCALE GENOMIC DNA]</scope>
    <source>
        <strain evidence="12">cv. Tanjil</strain>
        <tissue evidence="11">Whole plant</tissue>
    </source>
</reference>
<keyword evidence="9" id="KW-0233">DNA recombination</keyword>
<evidence type="ECO:0000256" key="1">
    <source>
        <dbReference type="ARBA" id="ARBA00022722"/>
    </source>
</evidence>
<name>A0A1J7H683_LUPAN</name>
<keyword evidence="8" id="KW-0239">DNA-directed DNA polymerase</keyword>
<dbReference type="Gene3D" id="3.30.420.10">
    <property type="entry name" value="Ribonuclease H-like superfamily/Ribonuclease H"/>
    <property type="match status" value="1"/>
</dbReference>
<evidence type="ECO:0000313" key="12">
    <source>
        <dbReference type="Proteomes" id="UP000188354"/>
    </source>
</evidence>
<dbReference type="Proteomes" id="UP000188354">
    <property type="component" value="Chromosome LG07"/>
</dbReference>
<keyword evidence="6" id="KW-0229">DNA integration</keyword>
<evidence type="ECO:0000313" key="11">
    <source>
        <dbReference type="EMBL" id="OIW08092.1"/>
    </source>
</evidence>
<keyword evidence="4" id="KW-0378">Hydrolase</keyword>
<keyword evidence="8" id="KW-0808">Transferase</keyword>
<dbReference type="GO" id="GO:0016787">
    <property type="term" value="F:hydrolase activity"/>
    <property type="evidence" value="ECO:0007669"/>
    <property type="project" value="UniProtKB-KW"/>
</dbReference>
<accession>A0A1J7H683</accession>
<evidence type="ECO:0000256" key="3">
    <source>
        <dbReference type="ARBA" id="ARBA00022759"/>
    </source>
</evidence>
<dbReference type="InterPro" id="IPR012337">
    <property type="entry name" value="RNaseH-like_sf"/>
</dbReference>
<keyword evidence="12" id="KW-1185">Reference proteome</keyword>
<dbReference type="GO" id="GO:0006310">
    <property type="term" value="P:DNA recombination"/>
    <property type="evidence" value="ECO:0007669"/>
    <property type="project" value="UniProtKB-KW"/>
</dbReference>
<dbReference type="InterPro" id="IPR036397">
    <property type="entry name" value="RNaseH_sf"/>
</dbReference>
<keyword evidence="3" id="KW-0255">Endonuclease</keyword>
<organism evidence="11 12">
    <name type="scientific">Lupinus angustifolius</name>
    <name type="common">Narrow-leaved blue lupine</name>
    <dbReference type="NCBI Taxonomy" id="3871"/>
    <lineage>
        <taxon>Eukaryota</taxon>
        <taxon>Viridiplantae</taxon>
        <taxon>Streptophyta</taxon>
        <taxon>Embryophyta</taxon>
        <taxon>Tracheophyta</taxon>
        <taxon>Spermatophyta</taxon>
        <taxon>Magnoliopsida</taxon>
        <taxon>eudicotyledons</taxon>
        <taxon>Gunneridae</taxon>
        <taxon>Pentapetalae</taxon>
        <taxon>rosids</taxon>
        <taxon>fabids</taxon>
        <taxon>Fabales</taxon>
        <taxon>Fabaceae</taxon>
        <taxon>Papilionoideae</taxon>
        <taxon>50 kb inversion clade</taxon>
        <taxon>genistoids sensu lato</taxon>
        <taxon>core genistoids</taxon>
        <taxon>Genisteae</taxon>
        <taxon>Lupinus</taxon>
    </lineage>
</organism>
<dbReference type="GO" id="GO:0003676">
    <property type="term" value="F:nucleic acid binding"/>
    <property type="evidence" value="ECO:0007669"/>
    <property type="project" value="InterPro"/>
</dbReference>
<dbReference type="OMA" id="CDPCIVG"/>
<dbReference type="GO" id="GO:0003964">
    <property type="term" value="F:RNA-directed DNA polymerase activity"/>
    <property type="evidence" value="ECO:0007669"/>
    <property type="project" value="UniProtKB-KW"/>
</dbReference>
<dbReference type="PANTHER" id="PTHR42648">
    <property type="entry name" value="TRANSPOSASE, PUTATIVE-RELATED"/>
    <property type="match status" value="1"/>
</dbReference>
<keyword evidence="2" id="KW-0479">Metal-binding</keyword>
<evidence type="ECO:0000256" key="6">
    <source>
        <dbReference type="ARBA" id="ARBA00022908"/>
    </source>
</evidence>